<evidence type="ECO:0000313" key="1">
    <source>
        <dbReference type="EMBL" id="KAI3726179.1"/>
    </source>
</evidence>
<name>A0ACB9BW10_9ASTR</name>
<evidence type="ECO:0000313" key="2">
    <source>
        <dbReference type="Proteomes" id="UP001056120"/>
    </source>
</evidence>
<comment type="caution">
    <text evidence="1">The sequence shown here is derived from an EMBL/GenBank/DDBJ whole genome shotgun (WGS) entry which is preliminary data.</text>
</comment>
<proteinExistence type="predicted"/>
<protein>
    <submittedName>
        <fullName evidence="1">Uncharacterized protein</fullName>
    </submittedName>
</protein>
<dbReference type="EMBL" id="CM042039">
    <property type="protein sequence ID" value="KAI3726179.1"/>
    <property type="molecule type" value="Genomic_DNA"/>
</dbReference>
<accession>A0ACB9BW10</accession>
<dbReference type="Proteomes" id="UP001056120">
    <property type="component" value="Linkage Group LG22"/>
</dbReference>
<reference evidence="1 2" key="2">
    <citation type="journal article" date="2022" name="Mol. Ecol. Resour.">
        <title>The genomes of chicory, endive, great burdock and yacon provide insights into Asteraceae paleo-polyploidization history and plant inulin production.</title>
        <authorList>
            <person name="Fan W."/>
            <person name="Wang S."/>
            <person name="Wang H."/>
            <person name="Wang A."/>
            <person name="Jiang F."/>
            <person name="Liu H."/>
            <person name="Zhao H."/>
            <person name="Xu D."/>
            <person name="Zhang Y."/>
        </authorList>
    </citation>
    <scope>NUCLEOTIDE SEQUENCE [LARGE SCALE GENOMIC DNA]</scope>
    <source>
        <strain evidence="2">cv. Yunnan</strain>
        <tissue evidence="1">Leaves</tissue>
    </source>
</reference>
<gene>
    <name evidence="1" type="ORF">L1987_65976</name>
</gene>
<organism evidence="1 2">
    <name type="scientific">Smallanthus sonchifolius</name>
    <dbReference type="NCBI Taxonomy" id="185202"/>
    <lineage>
        <taxon>Eukaryota</taxon>
        <taxon>Viridiplantae</taxon>
        <taxon>Streptophyta</taxon>
        <taxon>Embryophyta</taxon>
        <taxon>Tracheophyta</taxon>
        <taxon>Spermatophyta</taxon>
        <taxon>Magnoliopsida</taxon>
        <taxon>eudicotyledons</taxon>
        <taxon>Gunneridae</taxon>
        <taxon>Pentapetalae</taxon>
        <taxon>asterids</taxon>
        <taxon>campanulids</taxon>
        <taxon>Asterales</taxon>
        <taxon>Asteraceae</taxon>
        <taxon>Asteroideae</taxon>
        <taxon>Heliantheae alliance</taxon>
        <taxon>Millerieae</taxon>
        <taxon>Smallanthus</taxon>
    </lineage>
</organism>
<reference evidence="2" key="1">
    <citation type="journal article" date="2022" name="Mol. Ecol. Resour.">
        <title>The genomes of chicory, endive, great burdock and yacon provide insights into Asteraceae palaeo-polyploidization history and plant inulin production.</title>
        <authorList>
            <person name="Fan W."/>
            <person name="Wang S."/>
            <person name="Wang H."/>
            <person name="Wang A."/>
            <person name="Jiang F."/>
            <person name="Liu H."/>
            <person name="Zhao H."/>
            <person name="Xu D."/>
            <person name="Zhang Y."/>
        </authorList>
    </citation>
    <scope>NUCLEOTIDE SEQUENCE [LARGE SCALE GENOMIC DNA]</scope>
    <source>
        <strain evidence="2">cv. Yunnan</strain>
    </source>
</reference>
<sequence>MFFVTWQRNVIGFILCSTDGLPVNFKIRLNSIEKLDGALKHQRELRFYNSTVRHWMSYQLYFRKFG</sequence>
<keyword evidence="2" id="KW-1185">Reference proteome</keyword>